<dbReference type="KEGG" id="ral:Rumal_0750"/>
<organism evidence="2 3">
    <name type="scientific">Ruminococcus albus (strain ATCC 27210 / DSM 20455 / JCM 14654 / NCDO 2250 / 7)</name>
    <dbReference type="NCBI Taxonomy" id="697329"/>
    <lineage>
        <taxon>Bacteria</taxon>
        <taxon>Bacillati</taxon>
        <taxon>Bacillota</taxon>
        <taxon>Clostridia</taxon>
        <taxon>Eubacteriales</taxon>
        <taxon>Oscillospiraceae</taxon>
        <taxon>Ruminococcus</taxon>
    </lineage>
</organism>
<feature type="signal peptide" evidence="1">
    <location>
        <begin position="1"/>
        <end position="21"/>
    </location>
</feature>
<dbReference type="HOGENOM" id="CLU_1383274_0_0_9"/>
<reference evidence="2 3" key="1">
    <citation type="journal article" date="2011" name="J. Bacteriol.">
        <title>Complete genome of the cellulolytic ruminal bacterium Ruminococcus albus 7.</title>
        <authorList>
            <person name="Suen G."/>
            <person name="Stevenson D.M."/>
            <person name="Bruce D.C."/>
            <person name="Chertkov O."/>
            <person name="Copeland A."/>
            <person name="Cheng J.F."/>
            <person name="Detter C."/>
            <person name="Detter J.C."/>
            <person name="Goodwin L.A."/>
            <person name="Han C.S."/>
            <person name="Hauser L.J."/>
            <person name="Ivanova N.N."/>
            <person name="Kyrpides N.C."/>
            <person name="Land M.L."/>
            <person name="Lapidus A."/>
            <person name="Lucas S."/>
            <person name="Ovchinnikova G."/>
            <person name="Pitluck S."/>
            <person name="Tapia R."/>
            <person name="Woyke T."/>
            <person name="Boyum J."/>
            <person name="Mead D."/>
            <person name="Weimer P.J."/>
        </authorList>
    </citation>
    <scope>NUCLEOTIDE SEQUENCE [LARGE SCALE GENOMIC DNA]</scope>
    <source>
        <strain evidence="3">ATCC 27210 / DSM 20455 / JCM 14654 / NCDO 2250 / 7</strain>
    </source>
</reference>
<feature type="chain" id="PRO_5038769226" description="DUF5104 domain-containing protein" evidence="1">
    <location>
        <begin position="22"/>
        <end position="206"/>
    </location>
</feature>
<dbReference type="STRING" id="697329.Rumal_0750"/>
<name>E6UI35_RUMA7</name>
<dbReference type="EMBL" id="CP002403">
    <property type="protein sequence ID" value="ADU21288.1"/>
    <property type="molecule type" value="Genomic_DNA"/>
</dbReference>
<dbReference type="RefSeq" id="WP_013497473.1">
    <property type="nucleotide sequence ID" value="NC_014833.1"/>
</dbReference>
<dbReference type="AlphaFoldDB" id="E6UI35"/>
<accession>E6UI35</accession>
<evidence type="ECO:0008006" key="4">
    <source>
        <dbReference type="Google" id="ProtNLM"/>
    </source>
</evidence>
<protein>
    <recommendedName>
        <fullName evidence="4">DUF5104 domain-containing protein</fullName>
    </recommendedName>
</protein>
<evidence type="ECO:0000256" key="1">
    <source>
        <dbReference type="SAM" id="SignalP"/>
    </source>
</evidence>
<dbReference type="Gene3D" id="3.10.450.50">
    <property type="match status" value="1"/>
</dbReference>
<evidence type="ECO:0000313" key="2">
    <source>
        <dbReference type="EMBL" id="ADU21288.1"/>
    </source>
</evidence>
<gene>
    <name evidence="2" type="ordered locus">Rumal_0750</name>
</gene>
<proteinExistence type="predicted"/>
<keyword evidence="1" id="KW-0732">Signal</keyword>
<dbReference type="OrthoDB" id="9984229at2"/>
<sequence precursor="true">MKIKIALSILTIIILCFSSCGNVYENLHSDIENQSIESNEESNYTEDNNIGNDLKTRKITHGYKRVIDEYAEKAMACFVSKDTEGLLSLFSDMSNENYSLGDEIDRAYDFLGGDIISFGEIESHTGGSTFGGGHTSRQTGTSYIYEVKTDKDEFEIFIGCVIINDDDISQVGIQNIKIKNSSFDINDPDKEENMVSIGEFLGSWYG</sequence>
<evidence type="ECO:0000313" key="3">
    <source>
        <dbReference type="Proteomes" id="UP000006919"/>
    </source>
</evidence>
<dbReference type="Proteomes" id="UP000006919">
    <property type="component" value="Chromosome"/>
</dbReference>